<feature type="domain" description="Protein kinase" evidence="1">
    <location>
        <begin position="1"/>
        <end position="316"/>
    </location>
</feature>
<dbReference type="InterPro" id="IPR008271">
    <property type="entry name" value="Ser/Thr_kinase_AS"/>
</dbReference>
<dbReference type="GO" id="GO:0044773">
    <property type="term" value="P:mitotic DNA damage checkpoint signaling"/>
    <property type="evidence" value="ECO:0007669"/>
    <property type="project" value="TreeGrafter"/>
</dbReference>
<keyword evidence="2" id="KW-0418">Kinase</keyword>
<name>A0A6A6IWW6_9PLEO</name>
<dbReference type="PROSITE" id="PS50011">
    <property type="entry name" value="PROTEIN_KINASE_DOM"/>
    <property type="match status" value="1"/>
</dbReference>
<dbReference type="EMBL" id="ML987190">
    <property type="protein sequence ID" value="KAF2254856.1"/>
    <property type="molecule type" value="Genomic_DNA"/>
</dbReference>
<dbReference type="PROSITE" id="PS00108">
    <property type="entry name" value="PROTEIN_KINASE_ST"/>
    <property type="match status" value="1"/>
</dbReference>
<organism evidence="2 3">
    <name type="scientific">Trematosphaeria pertusa</name>
    <dbReference type="NCBI Taxonomy" id="390896"/>
    <lineage>
        <taxon>Eukaryota</taxon>
        <taxon>Fungi</taxon>
        <taxon>Dikarya</taxon>
        <taxon>Ascomycota</taxon>
        <taxon>Pezizomycotina</taxon>
        <taxon>Dothideomycetes</taxon>
        <taxon>Pleosporomycetidae</taxon>
        <taxon>Pleosporales</taxon>
        <taxon>Massarineae</taxon>
        <taxon>Trematosphaeriaceae</taxon>
        <taxon>Trematosphaeria</taxon>
    </lineage>
</organism>
<accession>A0A6A6IWW6</accession>
<dbReference type="InterPro" id="IPR000719">
    <property type="entry name" value="Prot_kinase_dom"/>
</dbReference>
<sequence length="320" mass="36487">MSALVRAVGQSGRRYVVERMLQEKPMPLDLGRVYLATSADQKYVLKSVQPKSFQYFQNMFDDIRTSPYSQYVRVPEDSIPDRSMFVYKYLKDHLLGFVQKDNPLPVTKRILRDALRGIAAMHDKGIVHTDIKANNIMLEWNEKGGEVVVEQVQVADIEDAAYVPNDCVIEGRQVGNWMWRSPEAHASGQVHKPSDIFSFGVVCIYALTKRVIFAVGDDELNELNEGEEKLAIVLEHQISYFGDPEGFEGLLKHLGQSPWVQIFTVIAEGFNEENPRVPFAQWPIVEPEARDLIGRMMNMDPNRRLTAHEALAHPWFADVL</sequence>
<dbReference type="OrthoDB" id="4062651at2759"/>
<evidence type="ECO:0000313" key="3">
    <source>
        <dbReference type="Proteomes" id="UP000800094"/>
    </source>
</evidence>
<dbReference type="Gene3D" id="1.10.510.10">
    <property type="entry name" value="Transferase(Phosphotransferase) domain 1"/>
    <property type="match status" value="1"/>
</dbReference>
<evidence type="ECO:0000259" key="1">
    <source>
        <dbReference type="PROSITE" id="PS50011"/>
    </source>
</evidence>
<dbReference type="InterPro" id="IPR011009">
    <property type="entry name" value="Kinase-like_dom_sf"/>
</dbReference>
<dbReference type="GO" id="GO:0005634">
    <property type="term" value="C:nucleus"/>
    <property type="evidence" value="ECO:0007669"/>
    <property type="project" value="TreeGrafter"/>
</dbReference>
<dbReference type="GeneID" id="54573241"/>
<protein>
    <submittedName>
        <fullName evidence="2">Kinase-like protein</fullName>
    </submittedName>
</protein>
<keyword evidence="2" id="KW-0808">Transferase</keyword>
<dbReference type="AlphaFoldDB" id="A0A6A6IWW6"/>
<gene>
    <name evidence="2" type="ORF">BU26DRAFT_146484</name>
</gene>
<reference evidence="2" key="1">
    <citation type="journal article" date="2020" name="Stud. Mycol.">
        <title>101 Dothideomycetes genomes: a test case for predicting lifestyles and emergence of pathogens.</title>
        <authorList>
            <person name="Haridas S."/>
            <person name="Albert R."/>
            <person name="Binder M."/>
            <person name="Bloem J."/>
            <person name="Labutti K."/>
            <person name="Salamov A."/>
            <person name="Andreopoulos B."/>
            <person name="Baker S."/>
            <person name="Barry K."/>
            <person name="Bills G."/>
            <person name="Bluhm B."/>
            <person name="Cannon C."/>
            <person name="Castanera R."/>
            <person name="Culley D."/>
            <person name="Daum C."/>
            <person name="Ezra D."/>
            <person name="Gonzalez J."/>
            <person name="Henrissat B."/>
            <person name="Kuo A."/>
            <person name="Liang C."/>
            <person name="Lipzen A."/>
            <person name="Lutzoni F."/>
            <person name="Magnuson J."/>
            <person name="Mondo S."/>
            <person name="Nolan M."/>
            <person name="Ohm R."/>
            <person name="Pangilinan J."/>
            <person name="Park H.-J."/>
            <person name="Ramirez L."/>
            <person name="Alfaro M."/>
            <person name="Sun H."/>
            <person name="Tritt A."/>
            <person name="Yoshinaga Y."/>
            <person name="Zwiers L.-H."/>
            <person name="Turgeon B."/>
            <person name="Goodwin S."/>
            <person name="Spatafora J."/>
            <person name="Crous P."/>
            <person name="Grigoriev I."/>
        </authorList>
    </citation>
    <scope>NUCLEOTIDE SEQUENCE</scope>
    <source>
        <strain evidence="2">CBS 122368</strain>
    </source>
</reference>
<evidence type="ECO:0000313" key="2">
    <source>
        <dbReference type="EMBL" id="KAF2254856.1"/>
    </source>
</evidence>
<dbReference type="SMART" id="SM00220">
    <property type="entry name" value="S_TKc"/>
    <property type="match status" value="1"/>
</dbReference>
<proteinExistence type="predicted"/>
<dbReference type="PANTHER" id="PTHR44167">
    <property type="entry name" value="OVARIAN-SPECIFIC SERINE/THREONINE-PROTEIN KINASE LOK-RELATED"/>
    <property type="match status" value="1"/>
</dbReference>
<dbReference type="GO" id="GO:0005524">
    <property type="term" value="F:ATP binding"/>
    <property type="evidence" value="ECO:0007669"/>
    <property type="project" value="InterPro"/>
</dbReference>
<dbReference type="Pfam" id="PF00069">
    <property type="entry name" value="Pkinase"/>
    <property type="match status" value="1"/>
</dbReference>
<dbReference type="PANTHER" id="PTHR44167:SF24">
    <property type="entry name" value="SERINE_THREONINE-PROTEIN KINASE CHK2"/>
    <property type="match status" value="1"/>
</dbReference>
<dbReference type="Proteomes" id="UP000800094">
    <property type="component" value="Unassembled WGS sequence"/>
</dbReference>
<dbReference type="GO" id="GO:0004674">
    <property type="term" value="F:protein serine/threonine kinase activity"/>
    <property type="evidence" value="ECO:0007669"/>
    <property type="project" value="TreeGrafter"/>
</dbReference>
<keyword evidence="3" id="KW-1185">Reference proteome</keyword>
<dbReference type="RefSeq" id="XP_033689860.1">
    <property type="nucleotide sequence ID" value="XM_033819911.1"/>
</dbReference>
<dbReference type="SUPFAM" id="SSF56112">
    <property type="entry name" value="Protein kinase-like (PK-like)"/>
    <property type="match status" value="1"/>
</dbReference>